<dbReference type="EMBL" id="BIMX01000009">
    <property type="protein sequence ID" value="GCE99376.1"/>
    <property type="molecule type" value="Genomic_DNA"/>
</dbReference>
<feature type="region of interest" description="Disordered" evidence="1">
    <location>
        <begin position="1"/>
        <end position="46"/>
    </location>
</feature>
<protein>
    <recommendedName>
        <fullName evidence="2">Transcription activator GCR1-like domain-containing protein</fullName>
    </recommendedName>
</protein>
<evidence type="ECO:0000256" key="1">
    <source>
        <dbReference type="SAM" id="MobiDB-lite"/>
    </source>
</evidence>
<feature type="compositionally biased region" description="Basic and acidic residues" evidence="1">
    <location>
        <begin position="24"/>
        <end position="33"/>
    </location>
</feature>
<organism evidence="3 4">
    <name type="scientific">Zygosaccharomyces mellis</name>
    <dbReference type="NCBI Taxonomy" id="42258"/>
    <lineage>
        <taxon>Eukaryota</taxon>
        <taxon>Fungi</taxon>
        <taxon>Dikarya</taxon>
        <taxon>Ascomycota</taxon>
        <taxon>Saccharomycotina</taxon>
        <taxon>Saccharomycetes</taxon>
        <taxon>Saccharomycetales</taxon>
        <taxon>Saccharomycetaceae</taxon>
        <taxon>Zygosaccharomyces</taxon>
    </lineage>
</organism>
<evidence type="ECO:0000313" key="4">
    <source>
        <dbReference type="Proteomes" id="UP000301737"/>
    </source>
</evidence>
<dbReference type="AlphaFoldDB" id="A0A4C2E7Z6"/>
<feature type="compositionally biased region" description="Basic and acidic residues" evidence="1">
    <location>
        <begin position="1"/>
        <end position="11"/>
    </location>
</feature>
<accession>A0A4C2E7Z6</accession>
<name>A0A4C2E7Z6_9SACH</name>
<dbReference type="OrthoDB" id="4069959at2759"/>
<feature type="compositionally biased region" description="Low complexity" evidence="1">
    <location>
        <begin position="12"/>
        <end position="23"/>
    </location>
</feature>
<dbReference type="Pfam" id="PF12550">
    <property type="entry name" value="GCR1_C"/>
    <property type="match status" value="1"/>
</dbReference>
<reference evidence="3 4" key="1">
    <citation type="submission" date="2019-01" db="EMBL/GenBank/DDBJ databases">
        <title>Draft Genome Sequencing of Zygosaccharomyces mellis Ca-7.</title>
        <authorList>
            <person name="Shiwa Y."/>
            <person name="Kanesaki Y."/>
            <person name="Ishige T."/>
            <person name="Mura K."/>
            <person name="Hori T."/>
            <person name="Tamura T."/>
        </authorList>
    </citation>
    <scope>NUCLEOTIDE SEQUENCE [LARGE SCALE GENOMIC DNA]</scope>
    <source>
        <strain evidence="3 4">Ca-7</strain>
    </source>
</reference>
<evidence type="ECO:0000259" key="2">
    <source>
        <dbReference type="Pfam" id="PF12550"/>
    </source>
</evidence>
<keyword evidence="4" id="KW-1185">Reference proteome</keyword>
<comment type="caution">
    <text evidence="3">The sequence shown here is derived from an EMBL/GenBank/DDBJ whole genome shotgun (WGS) entry which is preliminary data.</text>
</comment>
<feature type="domain" description="Transcription activator GCR1-like" evidence="2">
    <location>
        <begin position="321"/>
        <end position="377"/>
    </location>
</feature>
<feature type="compositionally biased region" description="Polar residues" evidence="1">
    <location>
        <begin position="34"/>
        <end position="46"/>
    </location>
</feature>
<sequence length="409" mass="46345">MKSAAVEEKMDSTSSPSGKSGKSGFDELVRGMHDSSNNEVNLKESSLTSQEYIQKLVSESLKTGFISPFDKVADDSEFHYTSSFKARPQAEYFDFDEKYMYRPEKKREKDGDRDHIKFESHRGIYESEHEDEDVDMEGVAAESWREDEGGDQSEDDLQNAIDAVSLCKTIFGDMIHKVDKVALTSMTYRTTKMGFTQLDREMSEILDTVRDLVPHSEAELLSTTQQLQQQNNVLVQSASRLALDASSTMAHGSYNSLRSDPCAHLPNFGVILIKSPASVSQLWDEYTKIPAEWPVKDLFTFTLLQQGGPNNVSDIELITKRRTSIKQLEASLGSSWRNADKNFSRQINRRKKIWKPIEEGLSDGLSLDACFSILENYVKNRGKGLSWYYNGVPFKLSDVYEKLPADKKK</sequence>
<dbReference type="InterPro" id="IPR022210">
    <property type="entry name" value="TF_GCR1-like"/>
</dbReference>
<proteinExistence type="predicted"/>
<dbReference type="Proteomes" id="UP000301737">
    <property type="component" value="Unassembled WGS sequence"/>
</dbReference>
<gene>
    <name evidence="3" type="ORF">ZYGM_003870</name>
</gene>
<evidence type="ECO:0000313" key="3">
    <source>
        <dbReference type="EMBL" id="GCE99376.1"/>
    </source>
</evidence>